<dbReference type="PANTHER" id="PTHR44068">
    <property type="entry name" value="ZGC:194242"/>
    <property type="match status" value="1"/>
</dbReference>
<dbReference type="Pfam" id="PF08241">
    <property type="entry name" value="Methyltransf_11"/>
    <property type="match status" value="1"/>
</dbReference>
<name>A0ABV3BTJ6_9ACTN</name>
<keyword evidence="1" id="KW-0808">Transferase</keyword>
<dbReference type="Gene3D" id="3.40.50.150">
    <property type="entry name" value="Vaccinia Virus protein VP39"/>
    <property type="match status" value="1"/>
</dbReference>
<evidence type="ECO:0000313" key="3">
    <source>
        <dbReference type="EMBL" id="MEU6824336.1"/>
    </source>
</evidence>
<sequence>MVENDAARAAHVARDYYDTKDVDGFYAQAWGGEDIHVGVYEDPREPIGTASRRTIDRMAARVSDGLGPDSTVLDMGSGYGGAARRLAAEFGCRVVALNISETQNRRHRELNAQHGLTDLIEVVPGSFQDIPAPAGSFDVVWSQEALCHSADRLGVLREAHRVLRPGGHVTFTDIMAEEDAPEDALRSIAERLSLPPFATAPRYTDQLRSLAFTEVEFDDLTPHIRTHYDRLAESLHTPTPGLLDAVTPTYVETLRTSLDHTAAACHDGYFTWGIFHGRRE</sequence>
<dbReference type="SUPFAM" id="SSF53335">
    <property type="entry name" value="S-adenosyl-L-methionine-dependent methyltransferases"/>
    <property type="match status" value="1"/>
</dbReference>
<dbReference type="EMBL" id="JBEYXV010000015">
    <property type="protein sequence ID" value="MEU6824336.1"/>
    <property type="molecule type" value="Genomic_DNA"/>
</dbReference>
<proteinExistence type="predicted"/>
<dbReference type="RefSeq" id="WP_359353642.1">
    <property type="nucleotide sequence ID" value="NZ_JBEYXV010000015.1"/>
</dbReference>
<protein>
    <submittedName>
        <fullName evidence="3">Methyltransferase domain-containing protein</fullName>
    </submittedName>
</protein>
<dbReference type="GO" id="GO:0032259">
    <property type="term" value="P:methylation"/>
    <property type="evidence" value="ECO:0007669"/>
    <property type="project" value="UniProtKB-KW"/>
</dbReference>
<dbReference type="Proteomes" id="UP001551176">
    <property type="component" value="Unassembled WGS sequence"/>
</dbReference>
<dbReference type="InterPro" id="IPR013216">
    <property type="entry name" value="Methyltransf_11"/>
</dbReference>
<dbReference type="CDD" id="cd02440">
    <property type="entry name" value="AdoMet_MTases"/>
    <property type="match status" value="1"/>
</dbReference>
<dbReference type="PANTHER" id="PTHR44068:SF11">
    <property type="entry name" value="GERANYL DIPHOSPHATE 2-C-METHYLTRANSFERASE"/>
    <property type="match status" value="1"/>
</dbReference>
<evidence type="ECO:0000256" key="1">
    <source>
        <dbReference type="ARBA" id="ARBA00022679"/>
    </source>
</evidence>
<keyword evidence="4" id="KW-1185">Reference proteome</keyword>
<evidence type="ECO:0000313" key="4">
    <source>
        <dbReference type="Proteomes" id="UP001551176"/>
    </source>
</evidence>
<feature type="domain" description="Methyltransferase type 11" evidence="2">
    <location>
        <begin position="73"/>
        <end position="170"/>
    </location>
</feature>
<dbReference type="InterPro" id="IPR050447">
    <property type="entry name" value="Erg6_SMT_methyltransf"/>
</dbReference>
<dbReference type="InterPro" id="IPR029063">
    <property type="entry name" value="SAM-dependent_MTases_sf"/>
</dbReference>
<comment type="caution">
    <text evidence="3">The sequence shown here is derived from an EMBL/GenBank/DDBJ whole genome shotgun (WGS) entry which is preliminary data.</text>
</comment>
<organism evidence="3 4">
    <name type="scientific">Streptomyces atriruber</name>
    <dbReference type="NCBI Taxonomy" id="545121"/>
    <lineage>
        <taxon>Bacteria</taxon>
        <taxon>Bacillati</taxon>
        <taxon>Actinomycetota</taxon>
        <taxon>Actinomycetes</taxon>
        <taxon>Kitasatosporales</taxon>
        <taxon>Streptomycetaceae</taxon>
        <taxon>Streptomyces</taxon>
    </lineage>
</organism>
<evidence type="ECO:0000259" key="2">
    <source>
        <dbReference type="Pfam" id="PF08241"/>
    </source>
</evidence>
<dbReference type="GO" id="GO:0008168">
    <property type="term" value="F:methyltransferase activity"/>
    <property type="evidence" value="ECO:0007669"/>
    <property type="project" value="UniProtKB-KW"/>
</dbReference>
<reference evidence="3 4" key="1">
    <citation type="submission" date="2024-06" db="EMBL/GenBank/DDBJ databases">
        <title>The Natural Products Discovery Center: Release of the First 8490 Sequenced Strains for Exploring Actinobacteria Biosynthetic Diversity.</title>
        <authorList>
            <person name="Kalkreuter E."/>
            <person name="Kautsar S.A."/>
            <person name="Yang D."/>
            <person name="Bader C.D."/>
            <person name="Teijaro C.N."/>
            <person name="Fluegel L."/>
            <person name="Davis C.M."/>
            <person name="Simpson J.R."/>
            <person name="Lauterbach L."/>
            <person name="Steele A.D."/>
            <person name="Gui C."/>
            <person name="Meng S."/>
            <person name="Li G."/>
            <person name="Viehrig K."/>
            <person name="Ye F."/>
            <person name="Su P."/>
            <person name="Kiefer A.F."/>
            <person name="Nichols A."/>
            <person name="Cepeda A.J."/>
            <person name="Yan W."/>
            <person name="Fan B."/>
            <person name="Jiang Y."/>
            <person name="Adhikari A."/>
            <person name="Zheng C.-J."/>
            <person name="Schuster L."/>
            <person name="Cowan T.M."/>
            <person name="Smanski M.J."/>
            <person name="Chevrette M.G."/>
            <person name="De Carvalho L.P.S."/>
            <person name="Shen B."/>
        </authorList>
    </citation>
    <scope>NUCLEOTIDE SEQUENCE [LARGE SCALE GENOMIC DNA]</scope>
    <source>
        <strain evidence="3 4">NPDC046838</strain>
    </source>
</reference>
<gene>
    <name evidence="3" type="ORF">ABZ921_27205</name>
</gene>
<keyword evidence="3" id="KW-0489">Methyltransferase</keyword>
<accession>A0ABV3BTJ6</accession>